<keyword evidence="3" id="KW-0804">Transcription</keyword>
<evidence type="ECO:0000256" key="2">
    <source>
        <dbReference type="ARBA" id="ARBA00023125"/>
    </source>
</evidence>
<evidence type="ECO:0000256" key="4">
    <source>
        <dbReference type="SAM" id="MobiDB-lite"/>
    </source>
</evidence>
<keyword evidence="1" id="KW-0805">Transcription regulation</keyword>
<dbReference type="PRINTS" id="PR00038">
    <property type="entry name" value="HTHLUXR"/>
</dbReference>
<dbReference type="InterPro" id="IPR016032">
    <property type="entry name" value="Sig_transdc_resp-reg_C-effctor"/>
</dbReference>
<feature type="domain" description="HTH luxR-type" evidence="5">
    <location>
        <begin position="763"/>
        <end position="828"/>
    </location>
</feature>
<feature type="region of interest" description="Disordered" evidence="4">
    <location>
        <begin position="745"/>
        <end position="767"/>
    </location>
</feature>
<protein>
    <submittedName>
        <fullName evidence="6">LuxR C-terminal-related transcriptional regulator</fullName>
    </submittedName>
</protein>
<dbReference type="Pfam" id="PF00196">
    <property type="entry name" value="GerE"/>
    <property type="match status" value="1"/>
</dbReference>
<dbReference type="Gene3D" id="1.25.40.10">
    <property type="entry name" value="Tetratricopeptide repeat domain"/>
    <property type="match status" value="1"/>
</dbReference>
<dbReference type="SUPFAM" id="SSF46894">
    <property type="entry name" value="C-terminal effector domain of the bipartite response regulators"/>
    <property type="match status" value="1"/>
</dbReference>
<organism evidence="6 7">
    <name type="scientific">Microbacterium bandirmense</name>
    <dbReference type="NCBI Taxonomy" id="3122050"/>
    <lineage>
        <taxon>Bacteria</taxon>
        <taxon>Bacillati</taxon>
        <taxon>Actinomycetota</taxon>
        <taxon>Actinomycetes</taxon>
        <taxon>Micrococcales</taxon>
        <taxon>Microbacteriaceae</taxon>
        <taxon>Microbacterium</taxon>
    </lineage>
</organism>
<dbReference type="Gene3D" id="1.10.10.10">
    <property type="entry name" value="Winged helix-like DNA-binding domain superfamily/Winged helix DNA-binding domain"/>
    <property type="match status" value="1"/>
</dbReference>
<proteinExistence type="predicted"/>
<dbReference type="RefSeq" id="WP_337332948.1">
    <property type="nucleotide sequence ID" value="NZ_JBBDGM010000012.1"/>
</dbReference>
<comment type="caution">
    <text evidence="6">The sequence shown here is derived from an EMBL/GenBank/DDBJ whole genome shotgun (WGS) entry which is preliminary data.</text>
</comment>
<name>A0ABU8LD92_9MICO</name>
<accession>A0ABU8LD92</accession>
<dbReference type="InterPro" id="IPR011990">
    <property type="entry name" value="TPR-like_helical_dom_sf"/>
</dbReference>
<dbReference type="InterPro" id="IPR000792">
    <property type="entry name" value="Tscrpt_reg_LuxR_C"/>
</dbReference>
<dbReference type="Proteomes" id="UP001371224">
    <property type="component" value="Unassembled WGS sequence"/>
</dbReference>
<evidence type="ECO:0000256" key="1">
    <source>
        <dbReference type="ARBA" id="ARBA00023015"/>
    </source>
</evidence>
<dbReference type="InterPro" id="IPR027417">
    <property type="entry name" value="P-loop_NTPase"/>
</dbReference>
<dbReference type="SUPFAM" id="SSF52540">
    <property type="entry name" value="P-loop containing nucleoside triphosphate hydrolases"/>
    <property type="match status" value="1"/>
</dbReference>
<dbReference type="EMBL" id="JBBDGM010000012">
    <property type="protein sequence ID" value="MEJ1089302.1"/>
    <property type="molecule type" value="Genomic_DNA"/>
</dbReference>
<evidence type="ECO:0000313" key="6">
    <source>
        <dbReference type="EMBL" id="MEJ1089302.1"/>
    </source>
</evidence>
<evidence type="ECO:0000259" key="5">
    <source>
        <dbReference type="PROSITE" id="PS50043"/>
    </source>
</evidence>
<evidence type="ECO:0000256" key="3">
    <source>
        <dbReference type="ARBA" id="ARBA00023163"/>
    </source>
</evidence>
<sequence>MTITSAALDERSATGGPLTWERQLRPALDAINHSTPRVALVGTAGSGKSTGLRHLHDLFLEDSREALFCHDAAEALGDVPPDHVLLVDDLHLLSEAQLMQLGERAEDPTAALIIARRPWPAVPAVRDIARRLEQHVPAVVLGHVSRSDVLDHLDALELTMADDCVEHILRVTLGMSWLVAAAVQHHDPRDCGFDGTHAELDRSLAELIVHRLDSADDDLRRMVEQVCVTDAGQAGPPTGSSDDDWVLQGYAQGLLLRSGDTAPLVRMAVREALPTRRLIDLWTLFPEALEHREGLRAVRDARVADALMAGGDRMLPTQPALAGELYDASVQSGADPHDLSARRAHAAWSAGDLDHASSFVDDALRTASATALSSMSTVSAAIWSARGMMTRAHEVYRLAPPQDDTARTNAAVAAIGVGDRVDEADHAEPALPSAAGVAMELLRTGLRHTTASDGEDEALSTLVRSAELYSSAQRTDALVELPAVVAAIAALNLGRLATAQTVLDDAVARDHGGPWARPRLLLWSAWVAVQRAQPADARELLDRALAASAAQPTPRDVFLQHAVRVAIARRYDDASGLEAAWLEARGVLLRVDVDLYLLHPLAELISAAARVGDATRIEAHVTRALRIVEDLGDAPTWSAHVHWAGVQQGILLNAPERLAPHAKALVAASARSRVAARMAKAGRVWTDVLAGTVDADAVVSAAEGLAEIGLIWDAARLAGHGAARSGDRRVSAQLLACARELHPKDGTRRPAAAAGDDAESATQAPAEQVLSEREIEVARLVVQGKTYAEIGESIFISPRTAEHHIAHIRRRLGAGSRSELLARLRQLLGDGGVGAGSSDEPP</sequence>
<dbReference type="CDD" id="cd06170">
    <property type="entry name" value="LuxR_C_like"/>
    <property type="match status" value="1"/>
</dbReference>
<dbReference type="InterPro" id="IPR036388">
    <property type="entry name" value="WH-like_DNA-bd_sf"/>
</dbReference>
<feature type="compositionally biased region" description="Low complexity" evidence="4">
    <location>
        <begin position="751"/>
        <end position="764"/>
    </location>
</feature>
<reference evidence="6 7" key="1">
    <citation type="submission" date="2024-02" db="EMBL/GenBank/DDBJ databases">
        <authorList>
            <person name="Saticioglu I.B."/>
        </authorList>
    </citation>
    <scope>NUCLEOTIDE SEQUENCE [LARGE SCALE GENOMIC DNA]</scope>
    <source>
        <strain evidence="6 7">Mu-80</strain>
    </source>
</reference>
<gene>
    <name evidence="6" type="ORF">WDU99_13355</name>
</gene>
<dbReference type="PANTHER" id="PTHR44688:SF16">
    <property type="entry name" value="DNA-BINDING TRANSCRIPTIONAL ACTIVATOR DEVR_DOSR"/>
    <property type="match status" value="1"/>
</dbReference>
<evidence type="ECO:0000313" key="7">
    <source>
        <dbReference type="Proteomes" id="UP001371224"/>
    </source>
</evidence>
<dbReference type="SMART" id="SM00421">
    <property type="entry name" value="HTH_LUXR"/>
    <property type="match status" value="1"/>
</dbReference>
<keyword evidence="2" id="KW-0238">DNA-binding</keyword>
<keyword evidence="7" id="KW-1185">Reference proteome</keyword>
<dbReference type="PROSITE" id="PS50043">
    <property type="entry name" value="HTH_LUXR_2"/>
    <property type="match status" value="1"/>
</dbReference>
<dbReference type="PANTHER" id="PTHR44688">
    <property type="entry name" value="DNA-BINDING TRANSCRIPTIONAL ACTIVATOR DEVR_DOSR"/>
    <property type="match status" value="1"/>
</dbReference>